<keyword evidence="3" id="KW-1185">Reference proteome</keyword>
<proteinExistence type="predicted"/>
<evidence type="ECO:0000313" key="3">
    <source>
        <dbReference type="Proteomes" id="UP000188947"/>
    </source>
</evidence>
<dbReference type="OrthoDB" id="9808753at2"/>
<dbReference type="STRING" id="238.BBD35_01440"/>
<reference evidence="2 3" key="1">
    <citation type="submission" date="2016-11" db="EMBL/GenBank/DDBJ databases">
        <title>Genome sequence and comparative genomic analysis of clinical strain Elizabethkingia meningoseptica 61421 PRCM.</title>
        <authorList>
            <person name="Wang M."/>
            <person name="Hu S."/>
            <person name="Cao L."/>
            <person name="Jiang T."/>
            <person name="Zhou Y."/>
            <person name="Ming D."/>
        </authorList>
    </citation>
    <scope>NUCLEOTIDE SEQUENCE [LARGE SCALE GENOMIC DNA]</scope>
    <source>
        <strain evidence="2 3">61421 PRCM</strain>
    </source>
</reference>
<organism evidence="2 3">
    <name type="scientific">Elizabethkingia meningoseptica</name>
    <name type="common">Chryseobacterium meningosepticum</name>
    <dbReference type="NCBI Taxonomy" id="238"/>
    <lineage>
        <taxon>Bacteria</taxon>
        <taxon>Pseudomonadati</taxon>
        <taxon>Bacteroidota</taxon>
        <taxon>Flavobacteriia</taxon>
        <taxon>Flavobacteriales</taxon>
        <taxon>Weeksellaceae</taxon>
        <taxon>Elizabethkingia</taxon>
    </lineage>
</organism>
<comment type="caution">
    <text evidence="2">The sequence shown here is derived from an EMBL/GenBank/DDBJ whole genome shotgun (WGS) entry which is preliminary data.</text>
</comment>
<evidence type="ECO:0000313" key="2">
    <source>
        <dbReference type="EMBL" id="OOH97548.1"/>
    </source>
</evidence>
<feature type="signal peptide" evidence="1">
    <location>
        <begin position="1"/>
        <end position="18"/>
    </location>
</feature>
<dbReference type="AlphaFoldDB" id="A0A1V3U3Y3"/>
<accession>A0A1V3U3Y3</accession>
<feature type="chain" id="PRO_5010739697" evidence="1">
    <location>
        <begin position="19"/>
        <end position="407"/>
    </location>
</feature>
<dbReference type="RefSeq" id="WP_069215610.1">
    <property type="nucleotide sequence ID" value="NZ_CP016378.1"/>
</dbReference>
<dbReference type="EMBL" id="MPOG01000003">
    <property type="protein sequence ID" value="OOH97548.1"/>
    <property type="molecule type" value="Genomic_DNA"/>
</dbReference>
<name>A0A1V3U3Y3_ELIME</name>
<dbReference type="eggNOG" id="COG1044">
    <property type="taxonomic scope" value="Bacteria"/>
</dbReference>
<protein>
    <submittedName>
        <fullName evidence="2">Uncharacterized protein</fullName>
    </submittedName>
</protein>
<gene>
    <name evidence="2" type="ORF">BMF97_02695</name>
</gene>
<dbReference type="Proteomes" id="UP000188947">
    <property type="component" value="Unassembled WGS sequence"/>
</dbReference>
<sequence length="407" mass="44964">MKPIYIIIVLLLSNVCKAQYTSPDFYTQVTFPASYQVGDYIEFASTTPIDVNASGYFEVSISYTRGSIAAAATFLTSISHANSDIWREAGMINANDYVQYKNRNFTVDVNGGRSKFRIRAINTIGDHTPLNVNVKIRSINQVYNWTALNNAGTDNSVTSLQSMTDEWSLYVGSLFSQESAKIALKAISNGNVGIGTESPSTNLEIASPIGATLSLTTKGFHGNNETPLSPKIDFLGYANGSKARISATEQTYNTHGSKLSFFVNDGLSATSLKEMMTINQNSNVGIGVIDPKNKLDVNGTVHAKEVKVDMTGWADFVFHKDYKLPTLDEVEKHIQEKGHLPNIPNTKEITENGLSLGESQKLLLQKIEELTLYSIEQNKLGKQQSELLRQQQEEIQNLKHEVSSMRK</sequence>
<evidence type="ECO:0000256" key="1">
    <source>
        <dbReference type="SAM" id="SignalP"/>
    </source>
</evidence>
<keyword evidence="1" id="KW-0732">Signal</keyword>